<dbReference type="RefSeq" id="WP_058244878.1">
    <property type="nucleotide sequence ID" value="NZ_CYSB01000038.1"/>
</dbReference>
<reference evidence="6 8" key="1">
    <citation type="submission" date="2015-09" db="EMBL/GenBank/DDBJ databases">
        <authorList>
            <consortium name="Swine Surveillance"/>
        </authorList>
    </citation>
    <scope>NUCLEOTIDE SEQUENCE [LARGE SCALE GENOMIC DNA]</scope>
    <source>
        <strain evidence="6 8">5120</strain>
    </source>
</reference>
<evidence type="ECO:0000313" key="7">
    <source>
        <dbReference type="Proteomes" id="UP000051086"/>
    </source>
</evidence>
<dbReference type="EMBL" id="CYSB01000038">
    <property type="protein sequence ID" value="CUH69040.1"/>
    <property type="molecule type" value="Genomic_DNA"/>
</dbReference>
<comment type="similarity">
    <text evidence="2">Belongs to the methyl-accepting chemotaxis (MCP) protein family.</text>
</comment>
<sequence>MTALLVLGLAPAAVITYVDIQRIYKLSEDAARGSIETVFAMKKKSIENYFANVVSVAETMAQNPMVINSAQEFATAAKDVDRRMEDEPANAALAQRYAYQGDNTPGASAEDVARWQELDPLARKLQQLYISDNGQNIGEKHLMNDAGDGSLYSNLHAWYHPYFTSTLEEFGFYDIFLLDAQDGRIVYSVFKELDYGTSFLTGPYKSSGFGRAVDDIINNGQRGTVMVDFEPYEPSYGADASFVLVPLMEGDALKGIIAFQAPVDRINAIVNTEVTGFKSSESLLLGDNHRLRAAPRLSTDLNIGSEVDSETIDLALAGEGGFIRGENHVGTDSFASYGRLDIPGFDWVMVTGVDTSEALAEADAAVQATFYKFGIIGLVIVVAGFALGTSLLRPVRRLGNEFQEMVVSSMDSLAEAANRSKAAAESMASMAEQTSAQGAVVKENSVAAADKVSGTASAVEQMSASIQEIAGGVTRTSTLSQDANTKAETATATLQDLQDATARISNVVKFINGITAQTDLLALNAAVEAARAGEAGRGFAVVAEEVRKLAEQTAESTVEIRREIDAVTDGVETNVVAIKAISDAVAAVQNQASNMSSAAEQQGGVTLEMSNSMADLSNRVDNVSKNIIGVEESSTIAAKAAADVMNQMFSVDDAAANTNSAIKDFLQKIERL</sequence>
<reference evidence="5 7" key="2">
    <citation type="submission" date="2015-09" db="EMBL/GenBank/DDBJ databases">
        <authorList>
            <person name="Rodrigo-Torres L."/>
            <person name="Arahal D.R."/>
        </authorList>
    </citation>
    <scope>NUCLEOTIDE SEQUENCE [LARGE SCALE GENOMIC DNA]</scope>
    <source>
        <strain evidence="5 7">CECT 5118</strain>
    </source>
</reference>
<dbReference type="Pfam" id="PF00015">
    <property type="entry name" value="MCPsignal"/>
    <property type="match status" value="1"/>
</dbReference>
<protein>
    <submittedName>
        <fullName evidence="6">Aerotaxis receptor</fullName>
    </submittedName>
</protein>
<dbReference type="EMBL" id="CYSC01000041">
    <property type="protein sequence ID" value="CUH73757.1"/>
    <property type="molecule type" value="Genomic_DNA"/>
</dbReference>
<evidence type="ECO:0000259" key="4">
    <source>
        <dbReference type="PROSITE" id="PS50111"/>
    </source>
</evidence>
<evidence type="ECO:0000256" key="2">
    <source>
        <dbReference type="ARBA" id="ARBA00029447"/>
    </source>
</evidence>
<name>A0A0P1G9B1_9RHOB</name>
<dbReference type="SMART" id="SM00283">
    <property type="entry name" value="MA"/>
    <property type="match status" value="1"/>
</dbReference>
<evidence type="ECO:0000256" key="3">
    <source>
        <dbReference type="PROSITE-ProRule" id="PRU00284"/>
    </source>
</evidence>
<dbReference type="PRINTS" id="PR00260">
    <property type="entry name" value="CHEMTRNSDUCR"/>
</dbReference>
<organism evidence="6 8">
    <name type="scientific">Thalassovita autumnalis</name>
    <dbReference type="NCBI Taxonomy" id="2072972"/>
    <lineage>
        <taxon>Bacteria</taxon>
        <taxon>Pseudomonadati</taxon>
        <taxon>Pseudomonadota</taxon>
        <taxon>Alphaproteobacteria</taxon>
        <taxon>Rhodobacterales</taxon>
        <taxon>Roseobacteraceae</taxon>
        <taxon>Thalassovita</taxon>
    </lineage>
</organism>
<dbReference type="PANTHER" id="PTHR32089:SF112">
    <property type="entry name" value="LYSOZYME-LIKE PROTEIN-RELATED"/>
    <property type="match status" value="1"/>
</dbReference>
<keyword evidence="7" id="KW-1185">Reference proteome</keyword>
<dbReference type="PROSITE" id="PS50111">
    <property type="entry name" value="CHEMOTAXIS_TRANSDUC_2"/>
    <property type="match status" value="1"/>
</dbReference>
<dbReference type="GO" id="GO:0007165">
    <property type="term" value="P:signal transduction"/>
    <property type="evidence" value="ECO:0007669"/>
    <property type="project" value="UniProtKB-KW"/>
</dbReference>
<dbReference type="CDD" id="cd18774">
    <property type="entry name" value="PDC2_HK_sensor"/>
    <property type="match status" value="1"/>
</dbReference>
<dbReference type="Gene3D" id="1.10.287.950">
    <property type="entry name" value="Methyl-accepting chemotaxis protein"/>
    <property type="match status" value="1"/>
</dbReference>
<feature type="domain" description="Methyl-accepting transducer" evidence="4">
    <location>
        <begin position="423"/>
        <end position="642"/>
    </location>
</feature>
<dbReference type="GO" id="GO:0016020">
    <property type="term" value="C:membrane"/>
    <property type="evidence" value="ECO:0007669"/>
    <property type="project" value="InterPro"/>
</dbReference>
<dbReference type="InterPro" id="IPR004090">
    <property type="entry name" value="Chemotax_Me-accpt_rcpt"/>
</dbReference>
<dbReference type="GO" id="GO:0004888">
    <property type="term" value="F:transmembrane signaling receptor activity"/>
    <property type="evidence" value="ECO:0007669"/>
    <property type="project" value="InterPro"/>
</dbReference>
<evidence type="ECO:0000313" key="5">
    <source>
        <dbReference type="EMBL" id="CUH69040.1"/>
    </source>
</evidence>
<dbReference type="Proteomes" id="UP000051887">
    <property type="component" value="Unassembled WGS sequence"/>
</dbReference>
<accession>A0A0P1G9B1</accession>
<dbReference type="PANTHER" id="PTHR32089">
    <property type="entry name" value="METHYL-ACCEPTING CHEMOTAXIS PROTEIN MCPB"/>
    <property type="match status" value="1"/>
</dbReference>
<proteinExistence type="inferred from homology"/>
<evidence type="ECO:0000313" key="8">
    <source>
        <dbReference type="Proteomes" id="UP000051887"/>
    </source>
</evidence>
<dbReference type="GO" id="GO:0006935">
    <property type="term" value="P:chemotaxis"/>
    <property type="evidence" value="ECO:0007669"/>
    <property type="project" value="InterPro"/>
</dbReference>
<dbReference type="AlphaFoldDB" id="A0A0P1G9B1"/>
<evidence type="ECO:0000256" key="1">
    <source>
        <dbReference type="ARBA" id="ARBA00023224"/>
    </source>
</evidence>
<keyword evidence="1 3" id="KW-0807">Transducer</keyword>
<dbReference type="Proteomes" id="UP000051086">
    <property type="component" value="Unassembled WGS sequence"/>
</dbReference>
<evidence type="ECO:0000313" key="6">
    <source>
        <dbReference type="EMBL" id="CUH73757.1"/>
    </source>
</evidence>
<gene>
    <name evidence="6" type="primary">aer_3</name>
    <name evidence="5" type="synonym">aer_2</name>
    <name evidence="5" type="ORF">TL5118_02999</name>
    <name evidence="6" type="ORF">TL5120_03569</name>
</gene>
<dbReference type="InterPro" id="IPR004089">
    <property type="entry name" value="MCPsignal_dom"/>
</dbReference>
<dbReference type="SUPFAM" id="SSF58104">
    <property type="entry name" value="Methyl-accepting chemotaxis protein (MCP) signaling domain"/>
    <property type="match status" value="1"/>
</dbReference>
<keyword evidence="6" id="KW-0675">Receptor</keyword>